<reference evidence="1" key="1">
    <citation type="submission" date="2021-04" db="EMBL/GenBank/DDBJ databases">
        <authorList>
            <person name="Zhang D.-C."/>
        </authorList>
    </citation>
    <scope>NUCLEOTIDE SEQUENCE</scope>
    <source>
        <strain evidence="1">CGMCC 1.15697</strain>
    </source>
</reference>
<dbReference type="PANTHER" id="PTHR33986">
    <property type="entry name" value="OS02G0535700 PROTEIN"/>
    <property type="match status" value="1"/>
</dbReference>
<accession>A0A8J7RXI6</accession>
<dbReference type="Pfam" id="PF06258">
    <property type="entry name" value="Mito_fiss_Elm1"/>
    <property type="match status" value="1"/>
</dbReference>
<dbReference type="EMBL" id="JAGMWN010000002">
    <property type="protein sequence ID" value="MBP5856370.1"/>
    <property type="molecule type" value="Genomic_DNA"/>
</dbReference>
<keyword evidence="2" id="KW-1185">Reference proteome</keyword>
<organism evidence="1 2">
    <name type="scientific">Marivibrio halodurans</name>
    <dbReference type="NCBI Taxonomy" id="2039722"/>
    <lineage>
        <taxon>Bacteria</taxon>
        <taxon>Pseudomonadati</taxon>
        <taxon>Pseudomonadota</taxon>
        <taxon>Alphaproteobacteria</taxon>
        <taxon>Rhodospirillales</taxon>
        <taxon>Rhodospirillaceae</taxon>
        <taxon>Marivibrio</taxon>
    </lineage>
</organism>
<comment type="caution">
    <text evidence="1">The sequence shown here is derived from an EMBL/GenBank/DDBJ whole genome shotgun (WGS) entry which is preliminary data.</text>
</comment>
<dbReference type="PANTHER" id="PTHR33986:SF15">
    <property type="entry name" value="MITOCHONDRIAL FISSION PROTEIN ELM1"/>
    <property type="match status" value="1"/>
</dbReference>
<evidence type="ECO:0000313" key="1">
    <source>
        <dbReference type="EMBL" id="MBP5856370.1"/>
    </source>
</evidence>
<dbReference type="InterPro" id="IPR009367">
    <property type="entry name" value="Elm1-like"/>
</dbReference>
<name>A0A8J7RXI6_9PROT</name>
<dbReference type="SUPFAM" id="SSF53756">
    <property type="entry name" value="UDP-Glycosyltransferase/glycogen phosphorylase"/>
    <property type="match status" value="1"/>
</dbReference>
<dbReference type="AlphaFoldDB" id="A0A8J7RXI6"/>
<sequence length="327" mass="35807">MQPVDEFCWVLTDGKAGMEAQALGLAEAVGLPVTMKRLRGGFPWRFLPAACWPPGVMGLSPRSDQLVPPWPRLVISCGRHAVGPALAVRRRSRGATVVVHVQHPHVPLSRFDLVVAPRHDRVNGPNVEVTTGSVHRITRARLDEAAAAMAEDFKYLPRPLIAVLIGGTNGAYRLDEVESARLAHQLKDLSAKTRGSLLVTPSRRTGEENIRILRRALHAVPSKVWDMQGENPYFGWLGAADAVLVTGDSVNMVSEATATGKPVYRLDLPTVGRVEKFKRFHAAMEELDAVRPFEGRIDLDWTPGTVDDTPRAAARVKALLAERRADA</sequence>
<dbReference type="Proteomes" id="UP000672602">
    <property type="component" value="Unassembled WGS sequence"/>
</dbReference>
<gene>
    <name evidence="1" type="ORF">KAJ83_05085</name>
</gene>
<protein>
    <submittedName>
        <fullName evidence="1">Mitochondrial fission ELM1 family protein</fullName>
    </submittedName>
</protein>
<dbReference type="RefSeq" id="WP_210680951.1">
    <property type="nucleotide sequence ID" value="NZ_JAGMWN010000002.1"/>
</dbReference>
<evidence type="ECO:0000313" key="2">
    <source>
        <dbReference type="Proteomes" id="UP000672602"/>
    </source>
</evidence>
<proteinExistence type="predicted"/>